<dbReference type="PANTHER" id="PTHR48081:SF30">
    <property type="entry name" value="ACETYL-HYDROLASE LIPR-RELATED"/>
    <property type="match status" value="1"/>
</dbReference>
<keyword evidence="2 4" id="KW-0378">Hydrolase</keyword>
<dbReference type="Pfam" id="PF20434">
    <property type="entry name" value="BD-FAE"/>
    <property type="match status" value="1"/>
</dbReference>
<protein>
    <submittedName>
        <fullName evidence="4">Dienelactone hydrolase family protein</fullName>
    </submittedName>
</protein>
<dbReference type="Gene3D" id="3.40.50.1820">
    <property type="entry name" value="alpha/beta hydrolase"/>
    <property type="match status" value="1"/>
</dbReference>
<accession>A0A3D9LS41</accession>
<comment type="similarity">
    <text evidence="1">Belongs to the 'GDXG' lipolytic enzyme family.</text>
</comment>
<dbReference type="AlphaFoldDB" id="A0A3D9LS41"/>
<evidence type="ECO:0000313" key="5">
    <source>
        <dbReference type="Proteomes" id="UP000256919"/>
    </source>
</evidence>
<feature type="domain" description="BD-FAE-like" evidence="3">
    <location>
        <begin position="53"/>
        <end position="231"/>
    </location>
</feature>
<dbReference type="InterPro" id="IPR029058">
    <property type="entry name" value="AB_hydrolase_fold"/>
</dbReference>
<keyword evidence="5" id="KW-1185">Reference proteome</keyword>
<dbReference type="InterPro" id="IPR049492">
    <property type="entry name" value="BD-FAE-like_dom"/>
</dbReference>
<organism evidence="4 5">
    <name type="scientific">Winogradskyella pacifica</name>
    <dbReference type="NCBI Taxonomy" id="664642"/>
    <lineage>
        <taxon>Bacteria</taxon>
        <taxon>Pseudomonadati</taxon>
        <taxon>Bacteroidota</taxon>
        <taxon>Flavobacteriia</taxon>
        <taxon>Flavobacteriales</taxon>
        <taxon>Flavobacteriaceae</taxon>
        <taxon>Winogradskyella</taxon>
    </lineage>
</organism>
<dbReference type="OrthoDB" id="9796689at2"/>
<dbReference type="SUPFAM" id="SSF53474">
    <property type="entry name" value="alpha/beta-Hydrolases"/>
    <property type="match status" value="1"/>
</dbReference>
<evidence type="ECO:0000313" key="4">
    <source>
        <dbReference type="EMBL" id="REE08723.1"/>
    </source>
</evidence>
<dbReference type="PANTHER" id="PTHR48081">
    <property type="entry name" value="AB HYDROLASE SUPERFAMILY PROTEIN C4A8.06C"/>
    <property type="match status" value="1"/>
</dbReference>
<gene>
    <name evidence="4" type="ORF">DFQ09_106190</name>
</gene>
<comment type="caution">
    <text evidence="4">The sequence shown here is derived from an EMBL/GenBank/DDBJ whole genome shotgun (WGS) entry which is preliminary data.</text>
</comment>
<dbReference type="Proteomes" id="UP000256919">
    <property type="component" value="Unassembled WGS sequence"/>
</dbReference>
<dbReference type="EMBL" id="QREI01000006">
    <property type="protein sequence ID" value="REE08723.1"/>
    <property type="molecule type" value="Genomic_DNA"/>
</dbReference>
<dbReference type="InterPro" id="IPR050300">
    <property type="entry name" value="GDXG_lipolytic_enzyme"/>
</dbReference>
<name>A0A3D9LS41_9FLAO</name>
<reference evidence="4 5" key="1">
    <citation type="submission" date="2018-07" db="EMBL/GenBank/DDBJ databases">
        <title>Genomic Encyclopedia of Type Strains, Phase III (KMG-III): the genomes of soil and plant-associated and newly described type strains.</title>
        <authorList>
            <person name="Whitman W."/>
        </authorList>
    </citation>
    <scope>NUCLEOTIDE SEQUENCE [LARGE SCALE GENOMIC DNA]</scope>
    <source>
        <strain evidence="4 5">CECT 7948</strain>
    </source>
</reference>
<dbReference type="GO" id="GO:0004806">
    <property type="term" value="F:triacylglycerol lipase activity"/>
    <property type="evidence" value="ECO:0007669"/>
    <property type="project" value="TreeGrafter"/>
</dbReference>
<evidence type="ECO:0000256" key="2">
    <source>
        <dbReference type="ARBA" id="ARBA00022801"/>
    </source>
</evidence>
<dbReference type="RefSeq" id="WP_115811225.1">
    <property type="nucleotide sequence ID" value="NZ_QREI01000006.1"/>
</dbReference>
<evidence type="ECO:0000256" key="1">
    <source>
        <dbReference type="ARBA" id="ARBA00010515"/>
    </source>
</evidence>
<proteinExistence type="inferred from homology"/>
<sequence>MTSIKIFLTTFLIAFSFIVKGQVNFEPDSIFNYKITKEGDLKMKAFKPSGHNISDKSPVIIFFFGGGWTSGNTKQFYQQARFFADSGYVAISAEYRVHGKHKTSPFECVTDGKSAIRFLRAHADKLGIDPNKIIASGASAGGHVAACTGVIKGFDETDENLNISSVPNAMILFNPVIDTTEKGYGIKKVGKDRKTEISPSHHVVEGIPPTLIFHGTADQTVPFENVEHFTKLMTEMGNTCELIPFDGKGHGFFNGSYFRKRKTDDIFNNTMNLSLEFLQKHNFNIEN</sequence>
<evidence type="ECO:0000259" key="3">
    <source>
        <dbReference type="Pfam" id="PF20434"/>
    </source>
</evidence>